<accession>A0A183UCE8</accession>
<keyword evidence="2" id="KW-1185">Reference proteome</keyword>
<name>A0A183UCE8_TOXCA</name>
<dbReference type="EMBL" id="UYWY01019448">
    <property type="protein sequence ID" value="VDM37462.1"/>
    <property type="molecule type" value="Genomic_DNA"/>
</dbReference>
<proteinExistence type="predicted"/>
<sequence>MEFSLRKAAKFFGRRDQHEQADEVSTPCTHCPECSGSENFLGFVEKQHRIPVRERLPVPKLQFLLLGLSVNLWPGVFRNRSRTTENEKSRSPDYRWSKVFYALAECPGFGRSASYAKKTMGELNASLFVVKDEKQIAQQESI</sequence>
<dbReference type="Proteomes" id="UP000050794">
    <property type="component" value="Unassembled WGS sequence"/>
</dbReference>
<dbReference type="AlphaFoldDB" id="A0A183UCE8"/>
<evidence type="ECO:0000313" key="1">
    <source>
        <dbReference type="EMBL" id="VDM37462.1"/>
    </source>
</evidence>
<evidence type="ECO:0000313" key="2">
    <source>
        <dbReference type="Proteomes" id="UP000050794"/>
    </source>
</evidence>
<dbReference type="WBParaSite" id="TCNE_0000616801-mRNA-1">
    <property type="protein sequence ID" value="TCNE_0000616801-mRNA-1"/>
    <property type="gene ID" value="TCNE_0000616801"/>
</dbReference>
<organism evidence="2 3">
    <name type="scientific">Toxocara canis</name>
    <name type="common">Canine roundworm</name>
    <dbReference type="NCBI Taxonomy" id="6265"/>
    <lineage>
        <taxon>Eukaryota</taxon>
        <taxon>Metazoa</taxon>
        <taxon>Ecdysozoa</taxon>
        <taxon>Nematoda</taxon>
        <taxon>Chromadorea</taxon>
        <taxon>Rhabditida</taxon>
        <taxon>Spirurina</taxon>
        <taxon>Ascaridomorpha</taxon>
        <taxon>Ascaridoidea</taxon>
        <taxon>Toxocaridae</taxon>
        <taxon>Toxocara</taxon>
    </lineage>
</organism>
<protein>
    <submittedName>
        <fullName evidence="3">Transposase</fullName>
    </submittedName>
</protein>
<reference evidence="3" key="1">
    <citation type="submission" date="2016-06" db="UniProtKB">
        <authorList>
            <consortium name="WormBaseParasite"/>
        </authorList>
    </citation>
    <scope>IDENTIFICATION</scope>
</reference>
<evidence type="ECO:0000313" key="3">
    <source>
        <dbReference type="WBParaSite" id="TCNE_0000616801-mRNA-1"/>
    </source>
</evidence>
<gene>
    <name evidence="1" type="ORF">TCNE_LOCUS6168</name>
</gene>
<reference evidence="1 2" key="2">
    <citation type="submission" date="2018-11" db="EMBL/GenBank/DDBJ databases">
        <authorList>
            <consortium name="Pathogen Informatics"/>
        </authorList>
    </citation>
    <scope>NUCLEOTIDE SEQUENCE [LARGE SCALE GENOMIC DNA]</scope>
</reference>